<dbReference type="InterPro" id="IPR000184">
    <property type="entry name" value="Bac_surfAg_D15"/>
</dbReference>
<feature type="domain" description="POTRA" evidence="10">
    <location>
        <begin position="273"/>
        <end position="351"/>
    </location>
</feature>
<keyword evidence="6" id="KW-0472">Membrane</keyword>
<organism evidence="11 12">
    <name type="scientific">Mucisphaera calidilacus</name>
    <dbReference type="NCBI Taxonomy" id="2527982"/>
    <lineage>
        <taxon>Bacteria</taxon>
        <taxon>Pseudomonadati</taxon>
        <taxon>Planctomycetota</taxon>
        <taxon>Phycisphaerae</taxon>
        <taxon>Phycisphaerales</taxon>
        <taxon>Phycisphaeraceae</taxon>
        <taxon>Mucisphaera</taxon>
    </lineage>
</organism>
<dbReference type="Gene3D" id="3.10.20.310">
    <property type="entry name" value="membrane protein fhac"/>
    <property type="match status" value="5"/>
</dbReference>
<dbReference type="Pfam" id="PF01103">
    <property type="entry name" value="Omp85"/>
    <property type="match status" value="1"/>
</dbReference>
<evidence type="ECO:0000256" key="6">
    <source>
        <dbReference type="ARBA" id="ARBA00023136"/>
    </source>
</evidence>
<dbReference type="PANTHER" id="PTHR12815:SF47">
    <property type="entry name" value="TRANSLOCATION AND ASSEMBLY MODULE SUBUNIT TAMA"/>
    <property type="match status" value="1"/>
</dbReference>
<feature type="signal peptide" evidence="9">
    <location>
        <begin position="1"/>
        <end position="24"/>
    </location>
</feature>
<feature type="domain" description="POTRA" evidence="10">
    <location>
        <begin position="354"/>
        <end position="428"/>
    </location>
</feature>
<proteinExistence type="predicted"/>
<dbReference type="Gene3D" id="2.40.160.50">
    <property type="entry name" value="membrane protein fhac: a member of the omp85/tpsb transporter family"/>
    <property type="match status" value="1"/>
</dbReference>
<feature type="domain" description="POTRA" evidence="10">
    <location>
        <begin position="34"/>
        <end position="106"/>
    </location>
</feature>
<evidence type="ECO:0000313" key="12">
    <source>
        <dbReference type="Proteomes" id="UP000320386"/>
    </source>
</evidence>
<dbReference type="PROSITE" id="PS51779">
    <property type="entry name" value="POTRA"/>
    <property type="match status" value="4"/>
</dbReference>
<gene>
    <name evidence="11" type="primary">bamA</name>
    <name evidence="11" type="ORF">Pan265_27640</name>
</gene>
<keyword evidence="12" id="KW-1185">Reference proteome</keyword>
<evidence type="ECO:0000256" key="3">
    <source>
        <dbReference type="ARBA" id="ARBA00022692"/>
    </source>
</evidence>
<dbReference type="GO" id="GO:0009279">
    <property type="term" value="C:cell outer membrane"/>
    <property type="evidence" value="ECO:0007669"/>
    <property type="project" value="UniProtKB-UniRule"/>
</dbReference>
<dbReference type="PANTHER" id="PTHR12815">
    <property type="entry name" value="SORTING AND ASSEMBLY MACHINERY SAMM50 PROTEIN FAMILY MEMBER"/>
    <property type="match status" value="1"/>
</dbReference>
<name>A0A518C0Z5_9BACT</name>
<keyword evidence="5" id="KW-0677">Repeat</keyword>
<dbReference type="GO" id="GO:0071709">
    <property type="term" value="P:membrane assembly"/>
    <property type="evidence" value="ECO:0007669"/>
    <property type="project" value="InterPro"/>
</dbReference>
<dbReference type="NCBIfam" id="TIGR03303">
    <property type="entry name" value="OM_YaeT"/>
    <property type="match status" value="1"/>
</dbReference>
<keyword evidence="4 9" id="KW-0732">Signal</keyword>
<accession>A0A518C0Z5</accession>
<evidence type="ECO:0000256" key="5">
    <source>
        <dbReference type="ARBA" id="ARBA00022737"/>
    </source>
</evidence>
<dbReference type="Pfam" id="PF07244">
    <property type="entry name" value="POTRA"/>
    <property type="match status" value="5"/>
</dbReference>
<dbReference type="InterPro" id="IPR034746">
    <property type="entry name" value="POTRA"/>
</dbReference>
<dbReference type="InterPro" id="IPR039910">
    <property type="entry name" value="D15-like"/>
</dbReference>
<dbReference type="Proteomes" id="UP000320386">
    <property type="component" value="Chromosome"/>
</dbReference>
<evidence type="ECO:0000256" key="7">
    <source>
        <dbReference type="ARBA" id="ARBA00023237"/>
    </source>
</evidence>
<keyword evidence="3" id="KW-0812">Transmembrane</keyword>
<dbReference type="InterPro" id="IPR010827">
    <property type="entry name" value="BamA/TamA_POTRA"/>
</dbReference>
<evidence type="ECO:0000256" key="8">
    <source>
        <dbReference type="NCBIfam" id="TIGR03303"/>
    </source>
</evidence>
<dbReference type="EMBL" id="CP036280">
    <property type="protein sequence ID" value="QDU72888.1"/>
    <property type="molecule type" value="Genomic_DNA"/>
</dbReference>
<protein>
    <recommendedName>
        <fullName evidence="8">Outer membrane protein assembly factor BamA</fullName>
    </recommendedName>
</protein>
<evidence type="ECO:0000313" key="11">
    <source>
        <dbReference type="EMBL" id="QDU72888.1"/>
    </source>
</evidence>
<evidence type="ECO:0000256" key="4">
    <source>
        <dbReference type="ARBA" id="ARBA00022729"/>
    </source>
</evidence>
<evidence type="ECO:0000256" key="2">
    <source>
        <dbReference type="ARBA" id="ARBA00022452"/>
    </source>
</evidence>
<evidence type="ECO:0000256" key="9">
    <source>
        <dbReference type="SAM" id="SignalP"/>
    </source>
</evidence>
<dbReference type="KEGG" id="mcad:Pan265_27640"/>
<keyword evidence="7" id="KW-0998">Cell outer membrane</keyword>
<dbReference type="PIRSF" id="PIRSF006076">
    <property type="entry name" value="OM_assembly_OMP85"/>
    <property type="match status" value="1"/>
</dbReference>
<dbReference type="InterPro" id="IPR023707">
    <property type="entry name" value="OM_assembly_BamA"/>
</dbReference>
<feature type="chain" id="PRO_5022130504" description="Outer membrane protein assembly factor BamA" evidence="9">
    <location>
        <begin position="25"/>
        <end position="789"/>
    </location>
</feature>
<evidence type="ECO:0000256" key="1">
    <source>
        <dbReference type="ARBA" id="ARBA00004370"/>
    </source>
</evidence>
<reference evidence="11 12" key="1">
    <citation type="submission" date="2019-02" db="EMBL/GenBank/DDBJ databases">
        <title>Deep-cultivation of Planctomycetes and their phenomic and genomic characterization uncovers novel biology.</title>
        <authorList>
            <person name="Wiegand S."/>
            <person name="Jogler M."/>
            <person name="Boedeker C."/>
            <person name="Pinto D."/>
            <person name="Vollmers J."/>
            <person name="Rivas-Marin E."/>
            <person name="Kohn T."/>
            <person name="Peeters S.H."/>
            <person name="Heuer A."/>
            <person name="Rast P."/>
            <person name="Oberbeckmann S."/>
            <person name="Bunk B."/>
            <person name="Jeske O."/>
            <person name="Meyerdierks A."/>
            <person name="Storesund J.E."/>
            <person name="Kallscheuer N."/>
            <person name="Luecker S."/>
            <person name="Lage O.M."/>
            <person name="Pohl T."/>
            <person name="Merkel B.J."/>
            <person name="Hornburger P."/>
            <person name="Mueller R.-W."/>
            <person name="Bruemmer F."/>
            <person name="Labrenz M."/>
            <person name="Spormann A.M."/>
            <person name="Op den Camp H."/>
            <person name="Overmann J."/>
            <person name="Amann R."/>
            <person name="Jetten M.S.M."/>
            <person name="Mascher T."/>
            <person name="Medema M.H."/>
            <person name="Devos D.P."/>
            <person name="Kaster A.-K."/>
            <person name="Ovreas L."/>
            <person name="Rohde M."/>
            <person name="Galperin M.Y."/>
            <person name="Jogler C."/>
        </authorList>
    </citation>
    <scope>NUCLEOTIDE SEQUENCE [LARGE SCALE GENOMIC DNA]</scope>
    <source>
        <strain evidence="11 12">Pan265</strain>
    </source>
</reference>
<comment type="subcellular location">
    <subcellularLocation>
        <location evidence="1">Membrane</location>
    </subcellularLocation>
</comment>
<evidence type="ECO:0000259" key="10">
    <source>
        <dbReference type="PROSITE" id="PS51779"/>
    </source>
</evidence>
<dbReference type="AlphaFoldDB" id="A0A518C0Z5"/>
<dbReference type="RefSeq" id="WP_236254469.1">
    <property type="nucleotide sequence ID" value="NZ_CP036280.1"/>
</dbReference>
<sequence precursor="true">MRRKPHQKLSCLVGSLLLASSLVAQTVGPNPAGRLVSEIRVEGLEQVSESLVRNQIRSRVGGAYNPDTIESDIARITHLGRFGTVRVRWQPAEDGSAIVTFAVDELDALLDVAVVGNKAINDEDLLAAIQLRAGDPIDSFLIEQGRQAVLGLYREKGFFTADVSINEGLLSNEGLLVFRVREGPRIKVRDIRFDGNRAFEPKQLRPEIQTDTALMIFRNGRLNRDQLDLDAAAIRQYYRDRGYLDTRVDWRLSLSDDQKDAIVTFIVDEGPQYRVGNIRIEGATLFPEEQLRRHLRLLPGDYFSQQRARASIDAINGLYGTLGHLDTAVNVEPLYQPANAVVDVLLTVNESTPVDVGKVTVKGNDLTRTKVVLREVRGMNPGRRFDGNGRELTQKRLQQSGLFAQPQVTIIEGPDPDTRDVVIDVKEQNTGFVLFGVGLSSDSGLSGGVTVTQRNFDAFDTPESFGELIRAEAFRGAGQNFRLSLQPGTEQSEYAVSFGEPALFDSDFFFNTTAALRDFSRTDYDETRGTLSFGVGKRFGDIWSASVRTRIEAIEISDIENTAPDDVVEVAGNNTVTGVSLVLRRNTADHPITPTTGSNTQFSVEQAGALGGDFTFTRLDFDFRKFWPVDFDYRGRASTFSVRFQTSGIFPDDEAPTFERFYAGGHRTFRGFNYRGVGPRGYRSTGNPPPNDEVRTDQFVGGDFRLLFGMQYERPLLDDFLRGVVFIDQGTVLDDPGLSDWRASVGFGFRIKAPFLGAAPFALDFGFPLLKQKDDETQLISFDISLPFQ</sequence>
<feature type="domain" description="POTRA" evidence="10">
    <location>
        <begin position="186"/>
        <end position="270"/>
    </location>
</feature>
<keyword evidence="2" id="KW-1134">Transmembrane beta strand</keyword>